<reference evidence="1" key="1">
    <citation type="submission" date="2023-02" db="EMBL/GenBank/DDBJ databases">
        <title>Host association and intracellularity evolved multiple times independently in the Rickettsiales.</title>
        <authorList>
            <person name="Castelli M."/>
            <person name="Nardi T."/>
            <person name="Gammuto L."/>
            <person name="Bellinzona G."/>
            <person name="Sabaneyeva E."/>
            <person name="Potekhin A."/>
            <person name="Serra V."/>
            <person name="Petroni G."/>
            <person name="Sassera D."/>
        </authorList>
    </citation>
    <scope>NUCLEOTIDE SEQUENCE</scope>
    <source>
        <strain evidence="1">USBL-36I1</strain>
    </source>
</reference>
<organism evidence="1 2">
    <name type="scientific">Lyticum sinuosum</name>
    <dbReference type="NCBI Taxonomy" id="1332059"/>
    <lineage>
        <taxon>Bacteria</taxon>
        <taxon>Pseudomonadati</taxon>
        <taxon>Pseudomonadota</taxon>
        <taxon>Alphaproteobacteria</taxon>
        <taxon>Rickettsiales</taxon>
        <taxon>Lyticum</taxon>
    </lineage>
</organism>
<proteinExistence type="predicted"/>
<name>A0AAE5AHM1_9RICK</name>
<comment type="caution">
    <text evidence="1">The sequence shown here is derived from an EMBL/GenBank/DDBJ whole genome shotgun (WGS) entry which is preliminary data.</text>
</comment>
<dbReference type="AlphaFoldDB" id="A0AAE5AHM1"/>
<protein>
    <submittedName>
        <fullName evidence="1">Uncharacterized protein</fullName>
    </submittedName>
</protein>
<dbReference type="EMBL" id="JARGYU010000002">
    <property type="protein sequence ID" value="MDZ5761328.1"/>
    <property type="molecule type" value="Genomic_DNA"/>
</dbReference>
<dbReference type="RefSeq" id="WP_322498757.1">
    <property type="nucleotide sequence ID" value="NZ_JARGYU010000002.1"/>
</dbReference>
<evidence type="ECO:0000313" key="1">
    <source>
        <dbReference type="EMBL" id="MDZ5761328.1"/>
    </source>
</evidence>
<gene>
    <name evidence="1" type="ORF">Lyticum_00499</name>
</gene>
<sequence length="40" mass="4766">MNNLNEKLNKSDKIIQKNKNLAKQMKANILRRKQRDQKNG</sequence>
<keyword evidence="2" id="KW-1185">Reference proteome</keyword>
<dbReference type="Proteomes" id="UP001289135">
    <property type="component" value="Unassembled WGS sequence"/>
</dbReference>
<evidence type="ECO:0000313" key="2">
    <source>
        <dbReference type="Proteomes" id="UP001289135"/>
    </source>
</evidence>
<accession>A0AAE5AHM1</accession>